<protein>
    <recommendedName>
        <fullName evidence="1">CAT RNA-binding domain-containing protein</fullName>
    </recommendedName>
</protein>
<dbReference type="InterPro" id="IPR036650">
    <property type="entry name" value="CAT_RNA-bd_dom_sf"/>
</dbReference>
<evidence type="ECO:0000313" key="3">
    <source>
        <dbReference type="Proteomes" id="UP000190188"/>
    </source>
</evidence>
<dbReference type="SMART" id="SM01061">
    <property type="entry name" value="CAT_RBD"/>
    <property type="match status" value="1"/>
</dbReference>
<dbReference type="OrthoDB" id="9813552at2"/>
<dbReference type="Proteomes" id="UP000190188">
    <property type="component" value="Unassembled WGS sequence"/>
</dbReference>
<evidence type="ECO:0000259" key="1">
    <source>
        <dbReference type="SMART" id="SM01061"/>
    </source>
</evidence>
<dbReference type="SUPFAM" id="SSF50151">
    <property type="entry name" value="SacY-like RNA-binding domain"/>
    <property type="match status" value="1"/>
</dbReference>
<reference evidence="2 3" key="1">
    <citation type="submission" date="2017-01" db="EMBL/GenBank/DDBJ databases">
        <title>Genome analysis of Paenibacillus selenitrireducens ES3-24.</title>
        <authorList>
            <person name="Xu D."/>
            <person name="Yao R."/>
            <person name="Zheng S."/>
        </authorList>
    </citation>
    <scope>NUCLEOTIDE SEQUENCE [LARGE SCALE GENOMIC DNA]</scope>
    <source>
        <strain evidence="2 3">ES3-24</strain>
    </source>
</reference>
<dbReference type="EMBL" id="MSZX01000001">
    <property type="protein sequence ID" value="OPA80811.1"/>
    <property type="molecule type" value="Genomic_DNA"/>
</dbReference>
<gene>
    <name evidence="2" type="ORF">BVG16_00180</name>
</gene>
<dbReference type="GO" id="GO:0003723">
    <property type="term" value="F:RNA binding"/>
    <property type="evidence" value="ECO:0007669"/>
    <property type="project" value="InterPro"/>
</dbReference>
<name>A0A1T2XLT2_9BACL</name>
<comment type="caution">
    <text evidence="2">The sequence shown here is derived from an EMBL/GenBank/DDBJ whole genome shotgun (WGS) entry which is preliminary data.</text>
</comment>
<feature type="domain" description="CAT RNA-binding" evidence="1">
    <location>
        <begin position="4"/>
        <end position="51"/>
    </location>
</feature>
<organism evidence="2 3">
    <name type="scientific">Paenibacillus selenitireducens</name>
    <dbReference type="NCBI Taxonomy" id="1324314"/>
    <lineage>
        <taxon>Bacteria</taxon>
        <taxon>Bacillati</taxon>
        <taxon>Bacillota</taxon>
        <taxon>Bacilli</taxon>
        <taxon>Bacillales</taxon>
        <taxon>Paenibacillaceae</taxon>
        <taxon>Paenibacillus</taxon>
    </lineage>
</organism>
<dbReference type="InterPro" id="IPR004341">
    <property type="entry name" value="CAT_RNA-bd_dom"/>
</dbReference>
<dbReference type="AlphaFoldDB" id="A0A1T2XLT2"/>
<evidence type="ECO:0000313" key="2">
    <source>
        <dbReference type="EMBL" id="OPA80811.1"/>
    </source>
</evidence>
<accession>A0A1T2XLT2</accession>
<dbReference type="STRING" id="1324314.BVG16_00180"/>
<dbReference type="Gene3D" id="2.30.24.10">
    <property type="entry name" value="CAT RNA-binding domain"/>
    <property type="match status" value="1"/>
</dbReference>
<proteinExistence type="predicted"/>
<dbReference type="RefSeq" id="WP_078496470.1">
    <property type="nucleotide sequence ID" value="NZ_MSZX01000001.1"/>
</dbReference>
<keyword evidence="3" id="KW-1185">Reference proteome</keyword>
<dbReference type="Pfam" id="PF03123">
    <property type="entry name" value="CAT_RBD"/>
    <property type="match status" value="1"/>
</dbReference>
<sequence>MSDRKINQILSHNTVIVSSSTGTKSILFGRGIGYMKKPGMFVEQADIAEEYLLLPVYHASNVMMKSCV</sequence>